<evidence type="ECO:0000259" key="2">
    <source>
        <dbReference type="Pfam" id="PF06250"/>
    </source>
</evidence>
<reference evidence="4" key="1">
    <citation type="submission" date="2023-07" db="EMBL/GenBank/DDBJ databases">
        <title>Genomic Encyclopedia of Type Strains, Phase IV (KMG-IV): sequencing the most valuable type-strain genomes for metagenomic binning, comparative biology and taxonomic classification.</title>
        <authorList>
            <person name="Goeker M."/>
        </authorList>
    </citation>
    <scope>NUCLEOTIDE SEQUENCE</scope>
    <source>
        <strain evidence="4">DSM 24202</strain>
    </source>
</reference>
<accession>A0AAE3VFN4</accession>
<protein>
    <submittedName>
        <fullName evidence="4">Nuclease of restriction endonuclease-like (RecB) superfamily</fullName>
    </submittedName>
</protein>
<evidence type="ECO:0000259" key="3">
    <source>
        <dbReference type="Pfam" id="PF17761"/>
    </source>
</evidence>
<dbReference type="InterPro" id="IPR011856">
    <property type="entry name" value="tRNA_endonuc-like_dom_sf"/>
</dbReference>
<dbReference type="PANTHER" id="PTHR30547:SF0">
    <property type="entry name" value="BLR8175 PROTEIN"/>
    <property type="match status" value="1"/>
</dbReference>
<dbReference type="PANTHER" id="PTHR30547">
    <property type="entry name" value="UNCHARACTERIZED PROTEIN YHCG-RELATED"/>
    <property type="match status" value="1"/>
</dbReference>
<keyword evidence="4" id="KW-0255">Endonuclease</keyword>
<dbReference type="InterPro" id="IPR053148">
    <property type="entry name" value="PD-DEXK-like_domain"/>
</dbReference>
<dbReference type="InterPro" id="IPR009362">
    <property type="entry name" value="YhcG_C"/>
</dbReference>
<name>A0AAE3VFN4_9BACT</name>
<sequence length="472" mass="52079">MASKQKLSPASVDGEGVPSRRSRGRTRGTASFPAPPSHAGTPSDYIATLNEIKDRIRSERVRVAMAANAAMVLMYWEIGRVILARQADEGWGTRVIDRLSTDLRNEFPDMQGLSPRNLKYMRKFADAWPDQAIVQGALAQLPWWQNIALLEKLNNAPTRLWYAQQTIANGWSRSILDLQIESQAHLRQGKAVNNFALTLPPADSDLAAQIFKDPYLFDFIGTADPRREREVEQALVDHVQKFLLELGAGFAFVGRQVHLEFASKDYYLDLLFYHLKLRCYVVVELKAVPFEPEFVGKLNMYMSAVDDLLRHPADQPTIGLLLCAGKDRIIAEYALSGCKRPIGVADWTKQLTETLPADLKSSLPTIAEIEAELSAAVEQTAARSRRGQSDGEAREAPAAYGTDRVRIVNAPFATSGAETPFGSRRDGGTIPLSPEHLAALAAGKTLALDVRDEYVAILKADGAQRIRAKGKG</sequence>
<comment type="caution">
    <text evidence="4">The sequence shown here is derived from an EMBL/GenBank/DDBJ whole genome shotgun (WGS) entry which is preliminary data.</text>
</comment>
<feature type="domain" description="YhcG N-terminal" evidence="3">
    <location>
        <begin position="51"/>
        <end position="187"/>
    </location>
</feature>
<gene>
    <name evidence="4" type="ORF">J3R75_001592</name>
</gene>
<dbReference type="InterPro" id="IPR041527">
    <property type="entry name" value="YhcG_N"/>
</dbReference>
<dbReference type="Pfam" id="PF17761">
    <property type="entry name" value="DUF1016_N"/>
    <property type="match status" value="1"/>
</dbReference>
<dbReference type="Gene3D" id="3.40.1350.10">
    <property type="match status" value="1"/>
</dbReference>
<dbReference type="GO" id="GO:0004519">
    <property type="term" value="F:endonuclease activity"/>
    <property type="evidence" value="ECO:0007669"/>
    <property type="project" value="UniProtKB-KW"/>
</dbReference>
<feature type="domain" description="YhcG PDDEXK nuclease" evidence="2">
    <location>
        <begin position="209"/>
        <end position="364"/>
    </location>
</feature>
<keyword evidence="4" id="KW-0540">Nuclease</keyword>
<dbReference type="GO" id="GO:0003676">
    <property type="term" value="F:nucleic acid binding"/>
    <property type="evidence" value="ECO:0007669"/>
    <property type="project" value="InterPro"/>
</dbReference>
<dbReference type="RefSeq" id="WP_307260913.1">
    <property type="nucleotide sequence ID" value="NZ_JAUSVL010000001.1"/>
</dbReference>
<dbReference type="Proteomes" id="UP001238163">
    <property type="component" value="Unassembled WGS sequence"/>
</dbReference>
<keyword evidence="5" id="KW-1185">Reference proteome</keyword>
<organism evidence="4 5">
    <name type="scientific">Oligosphaera ethanolica</name>
    <dbReference type="NCBI Taxonomy" id="760260"/>
    <lineage>
        <taxon>Bacteria</taxon>
        <taxon>Pseudomonadati</taxon>
        <taxon>Lentisphaerota</taxon>
        <taxon>Oligosphaeria</taxon>
        <taxon>Oligosphaerales</taxon>
        <taxon>Oligosphaeraceae</taxon>
        <taxon>Oligosphaera</taxon>
    </lineage>
</organism>
<dbReference type="EMBL" id="JAUSVL010000001">
    <property type="protein sequence ID" value="MDQ0289485.1"/>
    <property type="molecule type" value="Genomic_DNA"/>
</dbReference>
<dbReference type="Pfam" id="PF06250">
    <property type="entry name" value="YhcG_C"/>
    <property type="match status" value="1"/>
</dbReference>
<feature type="region of interest" description="Disordered" evidence="1">
    <location>
        <begin position="1"/>
        <end position="44"/>
    </location>
</feature>
<evidence type="ECO:0000313" key="5">
    <source>
        <dbReference type="Proteomes" id="UP001238163"/>
    </source>
</evidence>
<keyword evidence="4" id="KW-0378">Hydrolase</keyword>
<evidence type="ECO:0000313" key="4">
    <source>
        <dbReference type="EMBL" id="MDQ0289485.1"/>
    </source>
</evidence>
<evidence type="ECO:0000256" key="1">
    <source>
        <dbReference type="SAM" id="MobiDB-lite"/>
    </source>
</evidence>
<proteinExistence type="predicted"/>
<dbReference type="AlphaFoldDB" id="A0AAE3VFN4"/>